<dbReference type="Proteomes" id="UP000732377">
    <property type="component" value="Unassembled WGS sequence"/>
</dbReference>
<dbReference type="EMBL" id="PIUK01000027">
    <property type="protein sequence ID" value="MBY6275501.1"/>
    <property type="molecule type" value="Genomic_DNA"/>
</dbReference>
<accession>A0A953I8F7</accession>
<dbReference type="RefSeq" id="WP_273378392.1">
    <property type="nucleotide sequence ID" value="NZ_PIUK01000027.1"/>
</dbReference>
<name>A0A953I8F7_SYMTR</name>
<proteinExistence type="predicted"/>
<sequence>MLILDPTQPEPTPRELAARIQELEAQFAWWKRDQEYRDNVLGMFRAWQAVEEHNLTSYTPALMDLYIPPQTKHIQRVILRLRLKPYEAYSTVLGVRDSDEAPTTTALWGEEVDFGVMFSAGEHDHDGTVPSAGGHTHSLKTHRHRIMTPNHTHTPVYAIIHTGTPRNIRIYINGIDRTAELGGPFNDDQESLDITPYVQAIGWNEIRFECGEDPLNDPPRGRIRASVFVELYLP</sequence>
<reference evidence="1" key="1">
    <citation type="submission" date="2017-11" db="EMBL/GenBank/DDBJ databases">
        <title>Three new genomes from thermophilic consortium.</title>
        <authorList>
            <person name="Quaggio R."/>
            <person name="Amgarten D."/>
            <person name="Setubal J.C."/>
        </authorList>
    </citation>
    <scope>NUCLEOTIDE SEQUENCE</scope>
    <source>
        <strain evidence="1">ZCTH01-B2</strain>
    </source>
</reference>
<gene>
    <name evidence="1" type="ORF">CWE10_04655</name>
</gene>
<dbReference type="AlphaFoldDB" id="A0A953I8F7"/>
<evidence type="ECO:0000313" key="2">
    <source>
        <dbReference type="Proteomes" id="UP000732377"/>
    </source>
</evidence>
<comment type="caution">
    <text evidence="1">The sequence shown here is derived from an EMBL/GenBank/DDBJ whole genome shotgun (WGS) entry which is preliminary data.</text>
</comment>
<evidence type="ECO:0000313" key="1">
    <source>
        <dbReference type="EMBL" id="MBY6275501.1"/>
    </source>
</evidence>
<protein>
    <submittedName>
        <fullName evidence="1">Uncharacterized protein</fullName>
    </submittedName>
</protein>
<organism evidence="1 2">
    <name type="scientific">Symbiobacterium thermophilum</name>
    <dbReference type="NCBI Taxonomy" id="2734"/>
    <lineage>
        <taxon>Bacteria</taxon>
        <taxon>Bacillati</taxon>
        <taxon>Bacillota</taxon>
        <taxon>Clostridia</taxon>
        <taxon>Eubacteriales</taxon>
        <taxon>Symbiobacteriaceae</taxon>
        <taxon>Symbiobacterium</taxon>
    </lineage>
</organism>